<evidence type="ECO:0000259" key="7">
    <source>
        <dbReference type="PROSITE" id="PS50011"/>
    </source>
</evidence>
<dbReference type="Gene3D" id="3.30.200.20">
    <property type="entry name" value="Phosphorylase Kinase, domain 1"/>
    <property type="match status" value="1"/>
</dbReference>
<dbReference type="Gene3D" id="2.80.10.50">
    <property type="match status" value="1"/>
</dbReference>
<keyword evidence="8" id="KW-0723">Serine/threonine-protein kinase</keyword>
<organism evidence="8 10">
    <name type="scientific">Micromonospora peucetia</name>
    <dbReference type="NCBI Taxonomy" id="47871"/>
    <lineage>
        <taxon>Bacteria</taxon>
        <taxon>Bacillati</taxon>
        <taxon>Actinomycetota</taxon>
        <taxon>Actinomycetes</taxon>
        <taxon>Micromonosporales</taxon>
        <taxon>Micromonosporaceae</taxon>
        <taxon>Micromonospora</taxon>
    </lineage>
</organism>
<dbReference type="GO" id="GO:0005524">
    <property type="term" value="F:ATP binding"/>
    <property type="evidence" value="ECO:0007669"/>
    <property type="project" value="UniProtKB-UniRule"/>
</dbReference>
<dbReference type="EMBL" id="CP109071">
    <property type="protein sequence ID" value="WSA33978.1"/>
    <property type="molecule type" value="Genomic_DNA"/>
</dbReference>
<accession>A0A1C6UFU2</accession>
<reference evidence="9 11" key="2">
    <citation type="submission" date="2022-10" db="EMBL/GenBank/DDBJ databases">
        <title>The complete genomes of actinobacterial strains from the NBC collection.</title>
        <authorList>
            <person name="Joergensen T.S."/>
            <person name="Alvarez Arevalo M."/>
            <person name="Sterndorff E.B."/>
            <person name="Faurdal D."/>
            <person name="Vuksanovic O."/>
            <person name="Mourched A.-S."/>
            <person name="Charusanti P."/>
            <person name="Shaw S."/>
            <person name="Blin K."/>
            <person name="Weber T."/>
        </authorList>
    </citation>
    <scope>NUCLEOTIDE SEQUENCE [LARGE SCALE GENOMIC DNA]</scope>
    <source>
        <strain evidence="9 11">NBC 01809</strain>
    </source>
</reference>
<dbReference type="SUPFAM" id="SSF50370">
    <property type="entry name" value="Ricin B-like lectins"/>
    <property type="match status" value="1"/>
</dbReference>
<evidence type="ECO:0000256" key="1">
    <source>
        <dbReference type="ARBA" id="ARBA00022679"/>
    </source>
</evidence>
<dbReference type="CDD" id="cd14014">
    <property type="entry name" value="STKc_PknB_like"/>
    <property type="match status" value="1"/>
</dbReference>
<dbReference type="GO" id="GO:0004674">
    <property type="term" value="F:protein serine/threonine kinase activity"/>
    <property type="evidence" value="ECO:0007669"/>
    <property type="project" value="UniProtKB-KW"/>
</dbReference>
<feature type="compositionally biased region" description="Low complexity" evidence="6">
    <location>
        <begin position="398"/>
        <end position="451"/>
    </location>
</feature>
<evidence type="ECO:0000256" key="4">
    <source>
        <dbReference type="ARBA" id="ARBA00022840"/>
    </source>
</evidence>
<dbReference type="InterPro" id="IPR000772">
    <property type="entry name" value="Ricin_B_lectin"/>
</dbReference>
<keyword evidence="2 5" id="KW-0547">Nucleotide-binding</keyword>
<feature type="region of interest" description="Disordered" evidence="6">
    <location>
        <begin position="397"/>
        <end position="499"/>
    </location>
</feature>
<proteinExistence type="predicted"/>
<evidence type="ECO:0000313" key="8">
    <source>
        <dbReference type="EMBL" id="SCL52753.1"/>
    </source>
</evidence>
<dbReference type="AlphaFoldDB" id="A0A1C6UFU2"/>
<gene>
    <name evidence="8" type="ORF">GA0070608_1065</name>
    <name evidence="9" type="ORF">OIE14_08020</name>
</gene>
<feature type="domain" description="Protein kinase" evidence="7">
    <location>
        <begin position="29"/>
        <end position="291"/>
    </location>
</feature>
<dbReference type="SMART" id="SM00458">
    <property type="entry name" value="RICIN"/>
    <property type="match status" value="1"/>
</dbReference>
<dbReference type="Proteomes" id="UP000199343">
    <property type="component" value="Unassembled WGS sequence"/>
</dbReference>
<evidence type="ECO:0000256" key="5">
    <source>
        <dbReference type="PROSITE-ProRule" id="PRU10141"/>
    </source>
</evidence>
<dbReference type="InterPro" id="IPR008271">
    <property type="entry name" value="Ser/Thr_kinase_AS"/>
</dbReference>
<dbReference type="PROSITE" id="PS00108">
    <property type="entry name" value="PROTEIN_KINASE_ST"/>
    <property type="match status" value="1"/>
</dbReference>
<feature type="binding site" evidence="5">
    <location>
        <position position="57"/>
    </location>
    <ligand>
        <name>ATP</name>
        <dbReference type="ChEBI" id="CHEBI:30616"/>
    </ligand>
</feature>
<dbReference type="PANTHER" id="PTHR43289:SF34">
    <property type="entry name" value="SERINE_THREONINE-PROTEIN KINASE YBDM-RELATED"/>
    <property type="match status" value="1"/>
</dbReference>
<dbReference type="EMBL" id="FMIC01000002">
    <property type="protein sequence ID" value="SCL52753.1"/>
    <property type="molecule type" value="Genomic_DNA"/>
</dbReference>
<dbReference type="SMART" id="SM00220">
    <property type="entry name" value="S_TKc"/>
    <property type="match status" value="1"/>
</dbReference>
<dbReference type="PROSITE" id="PS50011">
    <property type="entry name" value="PROTEIN_KINASE_DOM"/>
    <property type="match status" value="1"/>
</dbReference>
<dbReference type="STRING" id="47871.GA0070608_1065"/>
<dbReference type="PROSITE" id="PS00107">
    <property type="entry name" value="PROTEIN_KINASE_ATP"/>
    <property type="match status" value="1"/>
</dbReference>
<dbReference type="SUPFAM" id="SSF56112">
    <property type="entry name" value="Protein kinase-like (PK-like)"/>
    <property type="match status" value="1"/>
</dbReference>
<evidence type="ECO:0000256" key="2">
    <source>
        <dbReference type="ARBA" id="ARBA00022741"/>
    </source>
</evidence>
<reference evidence="8 10" key="1">
    <citation type="submission" date="2016-06" db="EMBL/GenBank/DDBJ databases">
        <authorList>
            <person name="Kjaerup R.B."/>
            <person name="Dalgaard T.S."/>
            <person name="Juul-Madsen H.R."/>
        </authorList>
    </citation>
    <scope>NUCLEOTIDE SEQUENCE [LARGE SCALE GENOMIC DNA]</scope>
    <source>
        <strain evidence="8 10">DSM 43363</strain>
    </source>
</reference>
<dbReference type="InterPro" id="IPR035992">
    <property type="entry name" value="Ricin_B-like_lectins"/>
</dbReference>
<dbReference type="RefSeq" id="WP_091622615.1">
    <property type="nucleotide sequence ID" value="NZ_CP109071.1"/>
</dbReference>
<dbReference type="PROSITE" id="PS50231">
    <property type="entry name" value="RICIN_B_LECTIN"/>
    <property type="match status" value="1"/>
</dbReference>
<evidence type="ECO:0000256" key="6">
    <source>
        <dbReference type="SAM" id="MobiDB-lite"/>
    </source>
</evidence>
<dbReference type="InterPro" id="IPR017441">
    <property type="entry name" value="Protein_kinase_ATP_BS"/>
</dbReference>
<protein>
    <submittedName>
        <fullName evidence="8">Serine/threonine protein kinase</fullName>
    </submittedName>
</protein>
<name>A0A1C6UFU2_9ACTN</name>
<dbReference type="Gene3D" id="1.10.510.10">
    <property type="entry name" value="Transferase(Phosphotransferase) domain 1"/>
    <property type="match status" value="1"/>
</dbReference>
<keyword evidence="11" id="KW-1185">Reference proteome</keyword>
<dbReference type="InterPro" id="IPR000719">
    <property type="entry name" value="Prot_kinase_dom"/>
</dbReference>
<dbReference type="PANTHER" id="PTHR43289">
    <property type="entry name" value="MITOGEN-ACTIVATED PROTEIN KINASE KINASE KINASE 20-RELATED"/>
    <property type="match status" value="1"/>
</dbReference>
<evidence type="ECO:0000313" key="9">
    <source>
        <dbReference type="EMBL" id="WSA33978.1"/>
    </source>
</evidence>
<dbReference type="Pfam" id="PF00069">
    <property type="entry name" value="Pkinase"/>
    <property type="match status" value="1"/>
</dbReference>
<sequence length="617" mass="63233">MNDIIPTLPELGLDFLPLEPDDPAAVGDIRLLGRIGEGGMGRVYLGMTQADRAVAVKVVKDPYSTDPSFRARFAREAAIASRVGGVFTAPVVSHDAEAVRPWLATAFVPGLNLAVAVARHGTLPLHGVWRLAAGVAEALKAIHAAGIVHRDLKPGNVLLAADGPRVIDFGISRADGERDLTQTGVRMGTPSYMAPEQVRGEKSTPATDVFALGSVVAFAATGRAPFRAGNAVELVYRVTQGEPDLDGITDPGLRELVSRCLAKEPQLRPTPQDVIAAYVDRSAAATGQGWLPDGLEETLPQIGAALTVPARAPGIAPTLAVTKPIGQDGLADGAPGPDTVAEPVAAVLTKLPDLTTHALPPIDTRRRSWRRPAVAAAVGVLVVVLGGTYLASGGVGSGAPSAGGPPTDLAAAAPAAPIAGGPSGPASSPHAPGATSATGATGPTGATNAPGAPGGGPGVVTSPSVGRTPTKDDPGVPAPTRTAPRASGLPSGPFNPDNMVIVSSDGTVLSTTDTKHGSKVVTAAWGDLPGQRWKFESDGEVMVVRSLPSMQFTINYDERGILKPTSFGNLYGWVYDSGKRQFRKRNASGCLTSRGSGQPVGYGACDGSENQRWRIVS</sequence>
<keyword evidence="4 5" id="KW-0067">ATP-binding</keyword>
<dbReference type="Proteomes" id="UP001334804">
    <property type="component" value="Chromosome"/>
</dbReference>
<keyword evidence="3 8" id="KW-0418">Kinase</keyword>
<dbReference type="InterPro" id="IPR011009">
    <property type="entry name" value="Kinase-like_dom_sf"/>
</dbReference>
<dbReference type="OrthoDB" id="4326323at2"/>
<evidence type="ECO:0000313" key="11">
    <source>
        <dbReference type="Proteomes" id="UP001334804"/>
    </source>
</evidence>
<evidence type="ECO:0000256" key="3">
    <source>
        <dbReference type="ARBA" id="ARBA00022777"/>
    </source>
</evidence>
<evidence type="ECO:0000313" key="10">
    <source>
        <dbReference type="Proteomes" id="UP000199343"/>
    </source>
</evidence>
<keyword evidence="1" id="KW-0808">Transferase</keyword>